<keyword evidence="2" id="KW-0449">Lipoprotein</keyword>
<gene>
    <name evidence="2" type="ORF">F480_01370</name>
</gene>
<dbReference type="Proteomes" id="UP000078358">
    <property type="component" value="Unassembled WGS sequence"/>
</dbReference>
<dbReference type="Gene3D" id="3.15.10.40">
    <property type="entry name" value="Uncharacterised protein PF07273, DUF1439"/>
    <property type="match status" value="1"/>
</dbReference>
<protein>
    <submittedName>
        <fullName evidence="2">Outer-membrane lipoprotein carrier protein</fullName>
    </submittedName>
</protein>
<dbReference type="EMBL" id="JACI01000001">
    <property type="protein sequence ID" value="OAQ15225.1"/>
    <property type="molecule type" value="Genomic_DNA"/>
</dbReference>
<evidence type="ECO:0000313" key="2">
    <source>
        <dbReference type="EMBL" id="OAQ15225.1"/>
    </source>
</evidence>
<keyword evidence="1" id="KW-0732">Signal</keyword>
<feature type="chain" id="PRO_5008100164" evidence="1">
    <location>
        <begin position="22"/>
        <end position="189"/>
    </location>
</feature>
<evidence type="ECO:0000313" key="3">
    <source>
        <dbReference type="Proteomes" id="UP000078358"/>
    </source>
</evidence>
<reference evidence="2 3" key="1">
    <citation type="submission" date="2014-01" db="EMBL/GenBank/DDBJ databases">
        <authorList>
            <person name="Zuccon D."/>
        </authorList>
    </citation>
    <scope>NUCLEOTIDE SEQUENCE [LARGE SCALE GENOMIC DNA]</scope>
    <source>
        <strain evidence="2 3">Y31</strain>
    </source>
</reference>
<feature type="signal peptide" evidence="1">
    <location>
        <begin position="1"/>
        <end position="21"/>
    </location>
</feature>
<dbReference type="PATRIC" id="fig|1261658.3.peg.278"/>
<evidence type="ECO:0000256" key="1">
    <source>
        <dbReference type="SAM" id="SignalP"/>
    </source>
</evidence>
<dbReference type="AlphaFoldDB" id="A0A179CZ72"/>
<name>A0A179CZ72_BIBTR</name>
<sequence>MKALSRITLFCLLLLAPNLHASLLSISEKEINQYLATHLTEKVPLQDKVGVPGLFQLNYHLHNLSTQIGQNAAQRVELTGIIDSQLTARGKKYAIQLQLNLDTVPYYQAEEGAIYLKDVRLLSWHADHDKYRHELQMFLPFLADGIAHVLNNTPVYTLDENKTKEALIKKFGKAIVVEKGALRLETQIF</sequence>
<dbReference type="RefSeq" id="WP_015432395.1">
    <property type="nucleotide sequence ID" value="NZ_JACI01000001.1"/>
</dbReference>
<organism evidence="2 3">
    <name type="scientific">Bibersteinia trehalosi Y31</name>
    <dbReference type="NCBI Taxonomy" id="1261658"/>
    <lineage>
        <taxon>Bacteria</taxon>
        <taxon>Pseudomonadati</taxon>
        <taxon>Pseudomonadota</taxon>
        <taxon>Gammaproteobacteria</taxon>
        <taxon>Pasteurellales</taxon>
        <taxon>Pasteurellaceae</taxon>
        <taxon>Bibersteinia</taxon>
    </lineage>
</organism>
<accession>A0A179CZ72</accession>
<dbReference type="Pfam" id="PF07273">
    <property type="entry name" value="DUF1439"/>
    <property type="match status" value="1"/>
</dbReference>
<comment type="caution">
    <text evidence="2">The sequence shown here is derived from an EMBL/GenBank/DDBJ whole genome shotgun (WGS) entry which is preliminary data.</text>
</comment>
<dbReference type="InterPro" id="IPR010835">
    <property type="entry name" value="DUF1439"/>
</dbReference>
<proteinExistence type="predicted"/>